<keyword evidence="1" id="KW-0812">Transmembrane</keyword>
<evidence type="ECO:0000256" key="1">
    <source>
        <dbReference type="SAM" id="Phobius"/>
    </source>
</evidence>
<dbReference type="EMBL" id="CALNXJ010000004">
    <property type="protein sequence ID" value="CAH3038701.1"/>
    <property type="molecule type" value="Genomic_DNA"/>
</dbReference>
<feature type="transmembrane region" description="Helical" evidence="1">
    <location>
        <begin position="12"/>
        <end position="27"/>
    </location>
</feature>
<keyword evidence="1" id="KW-0472">Membrane</keyword>
<comment type="caution">
    <text evidence="2">The sequence shown here is derived from an EMBL/GenBank/DDBJ whole genome shotgun (WGS) entry which is preliminary data.</text>
</comment>
<protein>
    <submittedName>
        <fullName evidence="2">Uncharacterized protein</fullName>
    </submittedName>
</protein>
<keyword evidence="1" id="KW-1133">Transmembrane helix</keyword>
<proteinExistence type="predicted"/>
<gene>
    <name evidence="2" type="ORF">PMEA_00021857</name>
</gene>
<name>A0AAU9VV19_9CNID</name>
<sequence length="129" mass="15271">MCIWTTITGEGWAIMTCITMTVFYLLVKQRIRRELKSRFSPGSTFFTWKSGHVARMIDCKLTFIPMIFILERIWGTIRLFLLVTHFRNHRKENVTLQRLEILHVSPLPYTITETLIDGTVIFLCYSMHQ</sequence>
<keyword evidence="3" id="KW-1185">Reference proteome</keyword>
<accession>A0AAU9VV19</accession>
<dbReference type="Proteomes" id="UP001159428">
    <property type="component" value="Unassembled WGS sequence"/>
</dbReference>
<evidence type="ECO:0000313" key="2">
    <source>
        <dbReference type="EMBL" id="CAH3038701.1"/>
    </source>
</evidence>
<dbReference type="AlphaFoldDB" id="A0AAU9VV19"/>
<reference evidence="2 3" key="1">
    <citation type="submission" date="2022-05" db="EMBL/GenBank/DDBJ databases">
        <authorList>
            <consortium name="Genoscope - CEA"/>
            <person name="William W."/>
        </authorList>
    </citation>
    <scope>NUCLEOTIDE SEQUENCE [LARGE SCALE GENOMIC DNA]</scope>
</reference>
<evidence type="ECO:0000313" key="3">
    <source>
        <dbReference type="Proteomes" id="UP001159428"/>
    </source>
</evidence>
<organism evidence="2 3">
    <name type="scientific">Pocillopora meandrina</name>
    <dbReference type="NCBI Taxonomy" id="46732"/>
    <lineage>
        <taxon>Eukaryota</taxon>
        <taxon>Metazoa</taxon>
        <taxon>Cnidaria</taxon>
        <taxon>Anthozoa</taxon>
        <taxon>Hexacorallia</taxon>
        <taxon>Scleractinia</taxon>
        <taxon>Astrocoeniina</taxon>
        <taxon>Pocilloporidae</taxon>
        <taxon>Pocillopora</taxon>
    </lineage>
</organism>